<organism evidence="1 2">
    <name type="scientific">Candidatus Choladousia intestinavium</name>
    <dbReference type="NCBI Taxonomy" id="2840727"/>
    <lineage>
        <taxon>Bacteria</taxon>
        <taxon>Bacillati</taxon>
        <taxon>Bacillota</taxon>
        <taxon>Clostridia</taxon>
        <taxon>Lachnospirales</taxon>
        <taxon>Lachnospiraceae</taxon>
        <taxon>Lachnospiraceae incertae sedis</taxon>
        <taxon>Candidatus Choladousia</taxon>
    </lineage>
</organism>
<comment type="caution">
    <text evidence="1">The sequence shown here is derived from an EMBL/GenBank/DDBJ whole genome shotgun (WGS) entry which is preliminary data.</text>
</comment>
<sequence>MKKKEEELWIRALKDDGKAFRKLGKRFLEQGRKELAGLCLQKAIERGDEKSFFLYHLHFFSGDQPVDDCSYREMLEEYKQTQDKKLRRQLKKYLEIHKGQGQEEESLL</sequence>
<dbReference type="AlphaFoldDB" id="A0A9D1AC65"/>
<dbReference type="Proteomes" id="UP000886757">
    <property type="component" value="Unassembled WGS sequence"/>
</dbReference>
<name>A0A9D1AC65_9FIRM</name>
<accession>A0A9D1AC65</accession>
<reference evidence="1" key="2">
    <citation type="journal article" date="2021" name="PeerJ">
        <title>Extensive microbial diversity within the chicken gut microbiome revealed by metagenomics and culture.</title>
        <authorList>
            <person name="Gilroy R."/>
            <person name="Ravi A."/>
            <person name="Getino M."/>
            <person name="Pursley I."/>
            <person name="Horton D.L."/>
            <person name="Alikhan N.F."/>
            <person name="Baker D."/>
            <person name="Gharbi K."/>
            <person name="Hall N."/>
            <person name="Watson M."/>
            <person name="Adriaenssens E.M."/>
            <person name="Foster-Nyarko E."/>
            <person name="Jarju S."/>
            <person name="Secka A."/>
            <person name="Antonio M."/>
            <person name="Oren A."/>
            <person name="Chaudhuri R.R."/>
            <person name="La Ragione R."/>
            <person name="Hildebrand F."/>
            <person name="Pallen M.J."/>
        </authorList>
    </citation>
    <scope>NUCLEOTIDE SEQUENCE</scope>
    <source>
        <strain evidence="1">ChiSjej4B22-8148</strain>
    </source>
</reference>
<reference evidence="1" key="1">
    <citation type="submission" date="2020-10" db="EMBL/GenBank/DDBJ databases">
        <authorList>
            <person name="Gilroy R."/>
        </authorList>
    </citation>
    <scope>NUCLEOTIDE SEQUENCE</scope>
    <source>
        <strain evidence="1">ChiSjej4B22-8148</strain>
    </source>
</reference>
<proteinExistence type="predicted"/>
<gene>
    <name evidence="1" type="ORF">IAB31_07115</name>
</gene>
<evidence type="ECO:0000313" key="1">
    <source>
        <dbReference type="EMBL" id="HIR13675.1"/>
    </source>
</evidence>
<protein>
    <recommendedName>
        <fullName evidence="3">Tetratricopeptide repeat protein</fullName>
    </recommendedName>
</protein>
<evidence type="ECO:0000313" key="2">
    <source>
        <dbReference type="Proteomes" id="UP000886757"/>
    </source>
</evidence>
<dbReference type="EMBL" id="DVGK01000080">
    <property type="protein sequence ID" value="HIR13675.1"/>
    <property type="molecule type" value="Genomic_DNA"/>
</dbReference>
<evidence type="ECO:0008006" key="3">
    <source>
        <dbReference type="Google" id="ProtNLM"/>
    </source>
</evidence>